<feature type="transmembrane region" description="Helical" evidence="8">
    <location>
        <begin position="80"/>
        <end position="102"/>
    </location>
</feature>
<evidence type="ECO:0000313" key="10">
    <source>
        <dbReference type="Proteomes" id="UP001500212"/>
    </source>
</evidence>
<keyword evidence="6 8" id="KW-0472">Membrane</keyword>
<feature type="compositionally biased region" description="Basic and acidic residues" evidence="7">
    <location>
        <begin position="21"/>
        <end position="37"/>
    </location>
</feature>
<evidence type="ECO:0000313" key="9">
    <source>
        <dbReference type="EMBL" id="GAA4614649.1"/>
    </source>
</evidence>
<comment type="similarity">
    <text evidence="2">Belongs to the NrfD family.</text>
</comment>
<dbReference type="PANTHER" id="PTHR34856:SF2">
    <property type="entry name" value="PROTEIN NRFD"/>
    <property type="match status" value="1"/>
</dbReference>
<comment type="caution">
    <text evidence="9">The sequence shown here is derived from an EMBL/GenBank/DDBJ whole genome shotgun (WGS) entry which is preliminary data.</text>
</comment>
<keyword evidence="10" id="KW-1185">Reference proteome</keyword>
<dbReference type="RefSeq" id="WP_345363008.1">
    <property type="nucleotide sequence ID" value="NZ_BAABHJ010000027.1"/>
</dbReference>
<keyword evidence="4 8" id="KW-0812">Transmembrane</keyword>
<feature type="transmembrane region" description="Helical" evidence="8">
    <location>
        <begin position="114"/>
        <end position="132"/>
    </location>
</feature>
<keyword evidence="3" id="KW-1003">Cell membrane</keyword>
<comment type="subcellular location">
    <subcellularLocation>
        <location evidence="1">Cell membrane</location>
        <topology evidence="1">Multi-pass membrane protein</topology>
    </subcellularLocation>
</comment>
<dbReference type="EMBL" id="BAABHJ010000027">
    <property type="protein sequence ID" value="GAA4614649.1"/>
    <property type="molecule type" value="Genomic_DNA"/>
</dbReference>
<organism evidence="9 10">
    <name type="scientific">Actinoallomurus liliacearum</name>
    <dbReference type="NCBI Taxonomy" id="1080073"/>
    <lineage>
        <taxon>Bacteria</taxon>
        <taxon>Bacillati</taxon>
        <taxon>Actinomycetota</taxon>
        <taxon>Actinomycetes</taxon>
        <taxon>Streptosporangiales</taxon>
        <taxon>Thermomonosporaceae</taxon>
        <taxon>Actinoallomurus</taxon>
    </lineage>
</organism>
<evidence type="ECO:0000256" key="2">
    <source>
        <dbReference type="ARBA" id="ARBA00008929"/>
    </source>
</evidence>
<feature type="transmembrane region" description="Helical" evidence="8">
    <location>
        <begin position="152"/>
        <end position="172"/>
    </location>
</feature>
<proteinExistence type="inferred from homology"/>
<evidence type="ECO:0000256" key="8">
    <source>
        <dbReference type="SAM" id="Phobius"/>
    </source>
</evidence>
<accession>A0ABP8TRS3</accession>
<name>A0ABP8TRS3_9ACTN</name>
<evidence type="ECO:0000256" key="4">
    <source>
        <dbReference type="ARBA" id="ARBA00022692"/>
    </source>
</evidence>
<protein>
    <submittedName>
        <fullName evidence="9">Polysulfide reductase NrfD</fullName>
    </submittedName>
</protein>
<dbReference type="InterPro" id="IPR052049">
    <property type="entry name" value="Electron_transfer_protein"/>
</dbReference>
<feature type="transmembrane region" description="Helical" evidence="8">
    <location>
        <begin position="219"/>
        <end position="239"/>
    </location>
</feature>
<dbReference type="Pfam" id="PF03916">
    <property type="entry name" value="NrfD"/>
    <property type="match status" value="1"/>
</dbReference>
<evidence type="ECO:0000256" key="5">
    <source>
        <dbReference type="ARBA" id="ARBA00022989"/>
    </source>
</evidence>
<feature type="compositionally biased region" description="Acidic residues" evidence="7">
    <location>
        <begin position="9"/>
        <end position="20"/>
    </location>
</feature>
<evidence type="ECO:0000256" key="6">
    <source>
        <dbReference type="ARBA" id="ARBA00023136"/>
    </source>
</evidence>
<dbReference type="InterPro" id="IPR005614">
    <property type="entry name" value="NrfD-like"/>
</dbReference>
<sequence length="350" mass="36241">MTEEAQGRDDEETAGQEAIDEEVRARRALSGEDHARDALTGTAGPRRRRRRERAVVPEPEFTSYYGRPVLKQPVWKALDIAGYLFLGGLAGGSSVLAAGAQVTGRPHLARGARIGAAGAIAVSMVALVHDLGRPGRFVNMLRVLKWTSPMSVGSWLLSAYAPAAGVAAVSAATGRLPRIGTAGAMAAAVAGPAVAAYTGVLIADTAVPGWHEAHRELPYLFVSSAAAAGGGLGLLVAPLEETSPARRLGVAGGAAELLVARLMRARMGVVAEAYQTGRARVLMRAAEALTGTGAVAAALGWRSRWVSAAAGAALLAGSALTRFGVFEAGMISSSDPKYTVIPQRDRLHPR</sequence>
<reference evidence="10" key="1">
    <citation type="journal article" date="2019" name="Int. J. Syst. Evol. Microbiol.">
        <title>The Global Catalogue of Microorganisms (GCM) 10K type strain sequencing project: providing services to taxonomists for standard genome sequencing and annotation.</title>
        <authorList>
            <consortium name="The Broad Institute Genomics Platform"/>
            <consortium name="The Broad Institute Genome Sequencing Center for Infectious Disease"/>
            <person name="Wu L."/>
            <person name="Ma J."/>
        </authorList>
    </citation>
    <scope>NUCLEOTIDE SEQUENCE [LARGE SCALE GENOMIC DNA]</scope>
    <source>
        <strain evidence="10">JCM 17938</strain>
    </source>
</reference>
<feature type="region of interest" description="Disordered" evidence="7">
    <location>
        <begin position="1"/>
        <end position="54"/>
    </location>
</feature>
<feature type="transmembrane region" description="Helical" evidence="8">
    <location>
        <begin position="184"/>
        <end position="207"/>
    </location>
</feature>
<evidence type="ECO:0000256" key="1">
    <source>
        <dbReference type="ARBA" id="ARBA00004651"/>
    </source>
</evidence>
<gene>
    <name evidence="9" type="primary">nrfD_2</name>
    <name evidence="9" type="ORF">GCM10023195_64030</name>
</gene>
<evidence type="ECO:0000256" key="3">
    <source>
        <dbReference type="ARBA" id="ARBA00022475"/>
    </source>
</evidence>
<keyword evidence="5 8" id="KW-1133">Transmembrane helix</keyword>
<evidence type="ECO:0000256" key="7">
    <source>
        <dbReference type="SAM" id="MobiDB-lite"/>
    </source>
</evidence>
<dbReference type="Gene3D" id="1.20.1630.10">
    <property type="entry name" value="Formate dehydrogenase/DMSO reductase domain"/>
    <property type="match status" value="1"/>
</dbReference>
<dbReference type="Proteomes" id="UP001500212">
    <property type="component" value="Unassembled WGS sequence"/>
</dbReference>
<dbReference type="PANTHER" id="PTHR34856">
    <property type="entry name" value="PROTEIN NRFD"/>
    <property type="match status" value="1"/>
</dbReference>